<comment type="subunit">
    <text evidence="4">Homodimer.</text>
</comment>
<dbReference type="GO" id="GO:0009073">
    <property type="term" value="P:aromatic amino acid family biosynthetic process"/>
    <property type="evidence" value="ECO:0007669"/>
    <property type="project" value="UniProtKB-KW"/>
</dbReference>
<evidence type="ECO:0000256" key="1">
    <source>
        <dbReference type="ARBA" id="ARBA00004871"/>
    </source>
</evidence>
<sequence length="290" mass="29685">MAHEHSPHDHAARILLGLIGSPIAHSASPAMHEAAAEAVGLTAHYQLIDIAGADAARLRSLLASLAPIGFSGVNVTFPYKEAVLPLLDDLSPGARAVGAVNTVVVRDRRLVGHNTDTTGFSRALVQAFGPRPDGPVALIGAGGVGKAVAVALAGFPGLEVRLVDADPAKAEAVAAALAGHAALRVCRTVEEALDGARGLVNGTPVGMLPDRGTPVPLALLRPDLWVADAVYSPLWTPLLSGAARIGARTMTGRELAIHQALDAFALFTGREAPAAAMERAFDRAVAPLAA</sequence>
<dbReference type="EC" id="1.1.1.25" evidence="4"/>
<dbReference type="InterPro" id="IPR036291">
    <property type="entry name" value="NAD(P)-bd_dom_sf"/>
</dbReference>
<keyword evidence="4" id="KW-0521">NADP</keyword>
<comment type="function">
    <text evidence="4">Involved in the biosynthesis of the chorismate, which leads to the biosynthesis of aromatic amino acids. Catalyzes the reversible NADPH linked reduction of 3-dehydroshikimate (DHSA) to yield shikimate (SA).</text>
</comment>
<evidence type="ECO:0000259" key="5">
    <source>
        <dbReference type="Pfam" id="PF08501"/>
    </source>
</evidence>
<feature type="active site" description="Proton acceptor" evidence="4">
    <location>
        <position position="80"/>
    </location>
</feature>
<feature type="binding site" evidence="4">
    <location>
        <position position="101"/>
    </location>
    <ligand>
        <name>shikimate</name>
        <dbReference type="ChEBI" id="CHEBI:36208"/>
    </ligand>
</feature>
<dbReference type="GO" id="GO:0050661">
    <property type="term" value="F:NADP binding"/>
    <property type="evidence" value="ECO:0007669"/>
    <property type="project" value="TreeGrafter"/>
</dbReference>
<feature type="binding site" evidence="4">
    <location>
        <begin position="26"/>
        <end position="28"/>
    </location>
    <ligand>
        <name>shikimate</name>
        <dbReference type="ChEBI" id="CHEBI:36208"/>
    </ligand>
</feature>
<feature type="binding site" evidence="4">
    <location>
        <begin position="140"/>
        <end position="144"/>
    </location>
    <ligand>
        <name>NADP(+)</name>
        <dbReference type="ChEBI" id="CHEBI:58349"/>
    </ligand>
</feature>
<keyword evidence="3 4" id="KW-0057">Aromatic amino acid biosynthesis</keyword>
<dbReference type="RefSeq" id="WP_135417577.1">
    <property type="nucleotide sequence ID" value="NZ_SRLB01000018.1"/>
</dbReference>
<dbReference type="EMBL" id="SRLB01000018">
    <property type="protein sequence ID" value="TGD96648.1"/>
    <property type="molecule type" value="Genomic_DNA"/>
</dbReference>
<comment type="pathway">
    <text evidence="1 4">Metabolic intermediate biosynthesis; chorismate biosynthesis; chorismate from D-erythrose 4-phosphate and phosphoenolpyruvate: step 4/7.</text>
</comment>
<dbReference type="InterPro" id="IPR022893">
    <property type="entry name" value="Shikimate_DH_fam"/>
</dbReference>
<dbReference type="UniPathway" id="UPA00053">
    <property type="reaction ID" value="UER00087"/>
</dbReference>
<dbReference type="GO" id="GO:0004764">
    <property type="term" value="F:shikimate 3-dehydrogenase (NADP+) activity"/>
    <property type="evidence" value="ECO:0007669"/>
    <property type="project" value="UniProtKB-UniRule"/>
</dbReference>
<dbReference type="PANTHER" id="PTHR21089:SF1">
    <property type="entry name" value="BIFUNCTIONAL 3-DEHYDROQUINATE DEHYDRATASE_SHIKIMATE DEHYDROGENASE, CHLOROPLASTIC"/>
    <property type="match status" value="1"/>
</dbReference>
<dbReference type="Gene3D" id="3.40.50.720">
    <property type="entry name" value="NAD(P)-binding Rossmann-like Domain"/>
    <property type="match status" value="1"/>
</dbReference>
<evidence type="ECO:0000256" key="2">
    <source>
        <dbReference type="ARBA" id="ARBA00023002"/>
    </source>
</evidence>
<evidence type="ECO:0000313" key="8">
    <source>
        <dbReference type="Proteomes" id="UP000297535"/>
    </source>
</evidence>
<dbReference type="OrthoDB" id="9792692at2"/>
<comment type="catalytic activity">
    <reaction evidence="4">
        <text>shikimate + NADP(+) = 3-dehydroshikimate + NADPH + H(+)</text>
        <dbReference type="Rhea" id="RHEA:17737"/>
        <dbReference type="ChEBI" id="CHEBI:15378"/>
        <dbReference type="ChEBI" id="CHEBI:16630"/>
        <dbReference type="ChEBI" id="CHEBI:36208"/>
        <dbReference type="ChEBI" id="CHEBI:57783"/>
        <dbReference type="ChEBI" id="CHEBI:58349"/>
        <dbReference type="EC" id="1.1.1.25"/>
    </reaction>
</comment>
<evidence type="ECO:0000256" key="3">
    <source>
        <dbReference type="ARBA" id="ARBA00023141"/>
    </source>
</evidence>
<dbReference type="InterPro" id="IPR013708">
    <property type="entry name" value="Shikimate_DH-bd_N"/>
</dbReference>
<dbReference type="NCBIfam" id="NF009201">
    <property type="entry name" value="PRK12549.1"/>
    <property type="match status" value="1"/>
</dbReference>
<dbReference type="PANTHER" id="PTHR21089">
    <property type="entry name" value="SHIKIMATE DEHYDROGENASE"/>
    <property type="match status" value="1"/>
</dbReference>
<keyword evidence="2 4" id="KW-0560">Oxidoreductase</keyword>
<dbReference type="InterPro" id="IPR041121">
    <property type="entry name" value="SDH_C"/>
</dbReference>
<feature type="binding site" evidence="4">
    <location>
        <position position="76"/>
    </location>
    <ligand>
        <name>shikimate</name>
        <dbReference type="ChEBI" id="CHEBI:36208"/>
    </ligand>
</feature>
<dbReference type="Gene3D" id="3.40.50.10860">
    <property type="entry name" value="Leucine Dehydrogenase, chain A, domain 1"/>
    <property type="match status" value="1"/>
</dbReference>
<feature type="domain" description="Shikimate dehydrogenase substrate binding N-terminal" evidence="5">
    <location>
        <begin position="18"/>
        <end position="103"/>
    </location>
</feature>
<accession>A0A4Z0NJY1</accession>
<keyword evidence="8" id="KW-1185">Reference proteome</keyword>
<feature type="binding site" evidence="4">
    <location>
        <position position="229"/>
    </location>
    <ligand>
        <name>NADP(+)</name>
        <dbReference type="ChEBI" id="CHEBI:58349"/>
    </ligand>
</feature>
<feature type="binding site" evidence="4">
    <location>
        <position position="231"/>
    </location>
    <ligand>
        <name>shikimate</name>
        <dbReference type="ChEBI" id="CHEBI:36208"/>
    </ligand>
</feature>
<feature type="binding site" evidence="4">
    <location>
        <position position="116"/>
    </location>
    <ligand>
        <name>shikimate</name>
        <dbReference type="ChEBI" id="CHEBI:36208"/>
    </ligand>
</feature>
<dbReference type="HAMAP" id="MF_00222">
    <property type="entry name" value="Shikimate_DH_AroE"/>
    <property type="match status" value="1"/>
</dbReference>
<dbReference type="Pfam" id="PF08501">
    <property type="entry name" value="Shikimate_dh_N"/>
    <property type="match status" value="1"/>
</dbReference>
<evidence type="ECO:0000259" key="6">
    <source>
        <dbReference type="Pfam" id="PF18317"/>
    </source>
</evidence>
<dbReference type="AlphaFoldDB" id="A0A4Z0NJY1"/>
<evidence type="ECO:0000313" key="7">
    <source>
        <dbReference type="EMBL" id="TGD96648.1"/>
    </source>
</evidence>
<feature type="binding site" evidence="4">
    <location>
        <position position="259"/>
    </location>
    <ligand>
        <name>shikimate</name>
        <dbReference type="ChEBI" id="CHEBI:36208"/>
    </ligand>
</feature>
<comment type="caution">
    <text evidence="4">Lacks conserved residue(s) required for the propagation of feature annotation.</text>
</comment>
<dbReference type="GO" id="GO:0008652">
    <property type="term" value="P:amino acid biosynthetic process"/>
    <property type="evidence" value="ECO:0007669"/>
    <property type="project" value="UniProtKB-KW"/>
</dbReference>
<dbReference type="GO" id="GO:0019632">
    <property type="term" value="P:shikimate metabolic process"/>
    <property type="evidence" value="ECO:0007669"/>
    <property type="project" value="TreeGrafter"/>
</dbReference>
<dbReference type="InterPro" id="IPR046346">
    <property type="entry name" value="Aminoacid_DH-like_N_sf"/>
</dbReference>
<dbReference type="GO" id="GO:0005829">
    <property type="term" value="C:cytosol"/>
    <property type="evidence" value="ECO:0007669"/>
    <property type="project" value="TreeGrafter"/>
</dbReference>
<keyword evidence="4" id="KW-0028">Amino-acid biosynthesis</keyword>
<comment type="similarity">
    <text evidence="4">Belongs to the shikimate dehydrogenase family.</text>
</comment>
<proteinExistence type="inferred from homology"/>
<dbReference type="SUPFAM" id="SSF53223">
    <property type="entry name" value="Aminoacid dehydrogenase-like, N-terminal domain"/>
    <property type="match status" value="1"/>
</dbReference>
<dbReference type="SUPFAM" id="SSF51735">
    <property type="entry name" value="NAD(P)-binding Rossmann-fold domains"/>
    <property type="match status" value="1"/>
</dbReference>
<name>A0A4Z0NJY1_9HYPH</name>
<dbReference type="NCBIfam" id="NF001319">
    <property type="entry name" value="PRK00258.3-3"/>
    <property type="match status" value="1"/>
</dbReference>
<evidence type="ECO:0000256" key="4">
    <source>
        <dbReference type="HAMAP-Rule" id="MF_00222"/>
    </source>
</evidence>
<dbReference type="Pfam" id="PF18317">
    <property type="entry name" value="SDH_C"/>
    <property type="match status" value="1"/>
</dbReference>
<dbReference type="GO" id="GO:0009423">
    <property type="term" value="P:chorismate biosynthetic process"/>
    <property type="evidence" value="ECO:0007669"/>
    <property type="project" value="UniProtKB-UniRule"/>
</dbReference>
<organism evidence="7 8">
    <name type="scientific">Methylobacterium nonmethylotrophicum</name>
    <dbReference type="NCBI Taxonomy" id="1141884"/>
    <lineage>
        <taxon>Bacteria</taxon>
        <taxon>Pseudomonadati</taxon>
        <taxon>Pseudomonadota</taxon>
        <taxon>Alphaproteobacteria</taxon>
        <taxon>Hyphomicrobiales</taxon>
        <taxon>Methylobacteriaceae</taxon>
        <taxon>Methylobacterium</taxon>
    </lineage>
</organism>
<feature type="binding site" evidence="4">
    <location>
        <position position="252"/>
    </location>
    <ligand>
        <name>NADP(+)</name>
        <dbReference type="ChEBI" id="CHEBI:58349"/>
    </ligand>
</feature>
<feature type="domain" description="SDH C-terminal" evidence="6">
    <location>
        <begin position="256"/>
        <end position="280"/>
    </location>
</feature>
<dbReference type="Proteomes" id="UP000297535">
    <property type="component" value="Unassembled WGS sequence"/>
</dbReference>
<comment type="caution">
    <text evidence="7">The sequence shown here is derived from an EMBL/GenBank/DDBJ whole genome shotgun (WGS) entry which is preliminary data.</text>
</comment>
<reference evidence="7 8" key="1">
    <citation type="submission" date="2019-04" db="EMBL/GenBank/DDBJ databases">
        <authorList>
            <person name="Feng G."/>
            <person name="Zhu H."/>
        </authorList>
    </citation>
    <scope>NUCLEOTIDE SEQUENCE [LARGE SCALE GENOMIC DNA]</scope>
    <source>
        <strain evidence="7 8">6HR-1</strain>
    </source>
</reference>
<dbReference type="CDD" id="cd01065">
    <property type="entry name" value="NAD_bind_Shikimate_DH"/>
    <property type="match status" value="1"/>
</dbReference>
<gene>
    <name evidence="4" type="primary">aroE</name>
    <name evidence="7" type="ORF">EU555_23160</name>
</gene>
<protein>
    <recommendedName>
        <fullName evidence="4">Shikimate dehydrogenase (NADP(+))</fullName>
        <shortName evidence="4">SDH</shortName>
        <ecNumber evidence="4">1.1.1.25</ecNumber>
    </recommendedName>
</protein>